<dbReference type="PANTHER" id="PTHR34817">
    <property type="entry name" value="NUCLEOTIDYLTRANSFERASE"/>
    <property type="match status" value="1"/>
</dbReference>
<dbReference type="EMBL" id="WMEQ01000001">
    <property type="protein sequence ID" value="MYL32454.1"/>
    <property type="molecule type" value="Genomic_DNA"/>
</dbReference>
<dbReference type="InterPro" id="IPR018775">
    <property type="entry name" value="RlaP"/>
</dbReference>
<proteinExistence type="predicted"/>
<dbReference type="PANTHER" id="PTHR34817:SF2">
    <property type="entry name" value="NUCLEOTIDYLTRANSFERASE"/>
    <property type="match status" value="1"/>
</dbReference>
<accession>A0A6I4ZTF0</accession>
<dbReference type="OrthoDB" id="9796845at2"/>
<dbReference type="AlphaFoldDB" id="A0A6I4ZTF0"/>
<keyword evidence="1" id="KW-0808">Transferase</keyword>
<organism evidence="1 2">
    <name type="scientific">Pontibacillus yanchengensis</name>
    <dbReference type="NCBI Taxonomy" id="462910"/>
    <lineage>
        <taxon>Bacteria</taxon>
        <taxon>Bacillati</taxon>
        <taxon>Bacillota</taxon>
        <taxon>Bacilli</taxon>
        <taxon>Bacillales</taxon>
        <taxon>Bacillaceae</taxon>
        <taxon>Pontibacillus</taxon>
    </lineage>
</organism>
<comment type="caution">
    <text evidence="1">The sequence shown here is derived from an EMBL/GenBank/DDBJ whole genome shotgun (WGS) entry which is preliminary data.</text>
</comment>
<protein>
    <submittedName>
        <fullName evidence="1">Nucleotidyltransferase domain-containing protein</fullName>
    </submittedName>
</protein>
<dbReference type="GO" id="GO:0016740">
    <property type="term" value="F:transferase activity"/>
    <property type="evidence" value="ECO:0007669"/>
    <property type="project" value="UniProtKB-KW"/>
</dbReference>
<gene>
    <name evidence="1" type="ORF">GLW05_02390</name>
</gene>
<dbReference type="CDD" id="cd05403">
    <property type="entry name" value="NT_KNTase_like"/>
    <property type="match status" value="1"/>
</dbReference>
<name>A0A6I4ZTF0_9BACI</name>
<sequence length="266" mass="31669">MKEEILDSLHTLERVHQIRILYACEAGSRAYGLASESSDYDVRFIYIAHPEWYLSIDQKRDVIEKPLHNQIDLSGWELTKALQLFRKSNPSMLEWLQSSIIYQQDEEFTTQLFDLQPNVFSVKPVMYHYFHMAKRNYKDITNKETVTVKHYLNVLRPLLACIWMKQYDSMPPLQFSRMVEDLNLPANLRLNIERIKEMKIEASEKEQVGPQPRLQRYMEEQLTFIEEYVEGVTPNDTAITGELDELFRRVLFQTWSSYFHFQNNSL</sequence>
<reference evidence="1 2" key="1">
    <citation type="submission" date="2019-11" db="EMBL/GenBank/DDBJ databases">
        <title>Genome sequences of 17 halophilic strains isolated from different environments.</title>
        <authorList>
            <person name="Furrow R.E."/>
        </authorList>
    </citation>
    <scope>NUCLEOTIDE SEQUENCE [LARGE SCALE GENOMIC DNA]</scope>
    <source>
        <strain evidence="1 2">22514_16_FS</strain>
    </source>
</reference>
<dbReference type="Pfam" id="PF10127">
    <property type="entry name" value="RlaP"/>
    <property type="match status" value="1"/>
</dbReference>
<dbReference type="Proteomes" id="UP000468638">
    <property type="component" value="Unassembled WGS sequence"/>
</dbReference>
<evidence type="ECO:0000313" key="1">
    <source>
        <dbReference type="EMBL" id="MYL32454.1"/>
    </source>
</evidence>
<dbReference type="RefSeq" id="WP_160847740.1">
    <property type="nucleotide sequence ID" value="NZ_WMEQ01000001.1"/>
</dbReference>
<evidence type="ECO:0000313" key="2">
    <source>
        <dbReference type="Proteomes" id="UP000468638"/>
    </source>
</evidence>